<dbReference type="AlphaFoldDB" id="A0A6J6BNY7"/>
<feature type="compositionally biased region" description="Basic and acidic residues" evidence="1">
    <location>
        <begin position="11"/>
        <end position="21"/>
    </location>
</feature>
<evidence type="ECO:0000256" key="1">
    <source>
        <dbReference type="SAM" id="MobiDB-lite"/>
    </source>
</evidence>
<proteinExistence type="predicted"/>
<name>A0A6J6BNY7_9ZZZZ</name>
<accession>A0A6J6BNY7</accession>
<protein>
    <submittedName>
        <fullName evidence="2">Unannotated protein</fullName>
    </submittedName>
</protein>
<feature type="region of interest" description="Disordered" evidence="1">
    <location>
        <begin position="1"/>
        <end position="34"/>
    </location>
</feature>
<evidence type="ECO:0000313" key="2">
    <source>
        <dbReference type="EMBL" id="CAB4540445.1"/>
    </source>
</evidence>
<reference evidence="2" key="1">
    <citation type="submission" date="2020-05" db="EMBL/GenBank/DDBJ databases">
        <authorList>
            <person name="Chiriac C."/>
            <person name="Salcher M."/>
            <person name="Ghai R."/>
            <person name="Kavagutti S V."/>
        </authorList>
    </citation>
    <scope>NUCLEOTIDE SEQUENCE</scope>
</reference>
<sequence>MEASHPVNEPLRYDQRPDDTTPVHTADLPDTPTRDRNIVAGAWIEAPTELLTLGDDLPDRPVATYKRRIGDWLLWRAGPASGGDARYWACRADDLSTQSVFRLFPDNSGDGLGPGGRHHTRFRSWKEDLLGRE</sequence>
<dbReference type="EMBL" id="CAEZSR010000005">
    <property type="protein sequence ID" value="CAB4540445.1"/>
    <property type="molecule type" value="Genomic_DNA"/>
</dbReference>
<gene>
    <name evidence="2" type="ORF">UFOPK1493_00242</name>
</gene>
<organism evidence="2">
    <name type="scientific">freshwater metagenome</name>
    <dbReference type="NCBI Taxonomy" id="449393"/>
    <lineage>
        <taxon>unclassified sequences</taxon>
        <taxon>metagenomes</taxon>
        <taxon>ecological metagenomes</taxon>
    </lineage>
</organism>